<dbReference type="EMBL" id="CP046566">
    <property type="protein sequence ID" value="QGW27463.1"/>
    <property type="molecule type" value="Genomic_DNA"/>
</dbReference>
<organism evidence="2 3">
    <name type="scientific">Phnomibacter ginsenosidimutans</name>
    <dbReference type="NCBI Taxonomy" id="2676868"/>
    <lineage>
        <taxon>Bacteria</taxon>
        <taxon>Pseudomonadati</taxon>
        <taxon>Bacteroidota</taxon>
        <taxon>Chitinophagia</taxon>
        <taxon>Chitinophagales</taxon>
        <taxon>Chitinophagaceae</taxon>
        <taxon>Phnomibacter</taxon>
    </lineage>
</organism>
<name>A0A6I6G7J8_9BACT</name>
<dbReference type="KEGG" id="fls:GLV81_04555"/>
<proteinExistence type="predicted"/>
<reference evidence="2 3" key="1">
    <citation type="submission" date="2019-11" db="EMBL/GenBank/DDBJ databases">
        <authorList>
            <person name="Im W.T."/>
        </authorList>
    </citation>
    <scope>NUCLEOTIDE SEQUENCE [LARGE SCALE GENOMIC DNA]</scope>
    <source>
        <strain evidence="2 3">SB-02</strain>
    </source>
</reference>
<feature type="signal peptide" evidence="1">
    <location>
        <begin position="1"/>
        <end position="19"/>
    </location>
</feature>
<dbReference type="AlphaFoldDB" id="A0A6I6G7J8"/>
<keyword evidence="3" id="KW-1185">Reference proteome</keyword>
<keyword evidence="1" id="KW-0732">Signal</keyword>
<gene>
    <name evidence="2" type="ORF">GLV81_04555</name>
</gene>
<sequence length="196" mass="21929">MRKLSLSLLALMFVCMANAQQKDNEKKPATLAIHFGSQDFITPQRIRTSSLQNVMGNERWAKLREQAPALGVSYMKGLSNHFDVSANYFLSSVDYPFRDVTPRFGTDYLLHQLDASLHLKLLTDRHTLVPYLSAGLGASAYKGGRFDAFIPVGAGLQLKLSKSSFLFSNFQYRMPVTERGNYLFLSSIGAAFAFDK</sequence>
<dbReference type="SUPFAM" id="SSF56925">
    <property type="entry name" value="OMPA-like"/>
    <property type="match status" value="1"/>
</dbReference>
<evidence type="ECO:0008006" key="4">
    <source>
        <dbReference type="Google" id="ProtNLM"/>
    </source>
</evidence>
<evidence type="ECO:0000313" key="2">
    <source>
        <dbReference type="EMBL" id="QGW27463.1"/>
    </source>
</evidence>
<evidence type="ECO:0000313" key="3">
    <source>
        <dbReference type="Proteomes" id="UP000426027"/>
    </source>
</evidence>
<dbReference type="InterPro" id="IPR011250">
    <property type="entry name" value="OMP/PagP_B-barrel"/>
</dbReference>
<feature type="chain" id="PRO_5026072200" description="Outer membrane beta-barrel protein" evidence="1">
    <location>
        <begin position="20"/>
        <end position="196"/>
    </location>
</feature>
<dbReference type="RefSeq" id="WP_157477264.1">
    <property type="nucleotide sequence ID" value="NZ_CP046566.1"/>
</dbReference>
<evidence type="ECO:0000256" key="1">
    <source>
        <dbReference type="SAM" id="SignalP"/>
    </source>
</evidence>
<dbReference type="Gene3D" id="2.40.160.20">
    <property type="match status" value="1"/>
</dbReference>
<accession>A0A6I6G7J8</accession>
<dbReference type="Proteomes" id="UP000426027">
    <property type="component" value="Chromosome"/>
</dbReference>
<protein>
    <recommendedName>
        <fullName evidence="4">Outer membrane beta-barrel protein</fullName>
    </recommendedName>
</protein>